<dbReference type="Ensembl" id="ENSHHUT00000016332.1">
    <property type="protein sequence ID" value="ENSHHUP00000015776.1"/>
    <property type="gene ID" value="ENSHHUG00000009829.1"/>
</dbReference>
<proteinExistence type="inferred from homology"/>
<dbReference type="Pfam" id="PF03632">
    <property type="entry name" value="Glyco_hydro_65m"/>
    <property type="match status" value="1"/>
</dbReference>
<organism evidence="3 4">
    <name type="scientific">Hucho hucho</name>
    <name type="common">huchen</name>
    <dbReference type="NCBI Taxonomy" id="62062"/>
    <lineage>
        <taxon>Eukaryota</taxon>
        <taxon>Metazoa</taxon>
        <taxon>Chordata</taxon>
        <taxon>Craniata</taxon>
        <taxon>Vertebrata</taxon>
        <taxon>Euteleostomi</taxon>
        <taxon>Actinopterygii</taxon>
        <taxon>Neopterygii</taxon>
        <taxon>Teleostei</taxon>
        <taxon>Protacanthopterygii</taxon>
        <taxon>Salmoniformes</taxon>
        <taxon>Salmonidae</taxon>
        <taxon>Salmoninae</taxon>
        <taxon>Hucho</taxon>
    </lineage>
</organism>
<dbReference type="GO" id="GO:0047402">
    <property type="term" value="F:protein-glucosylgalactosylhydroxylysine glucosidase activity"/>
    <property type="evidence" value="ECO:0007669"/>
    <property type="project" value="TreeGrafter"/>
</dbReference>
<dbReference type="InterPro" id="IPR005195">
    <property type="entry name" value="Glyco_hydro_65_M"/>
</dbReference>
<evidence type="ECO:0000259" key="2">
    <source>
        <dbReference type="Pfam" id="PF03632"/>
    </source>
</evidence>
<dbReference type="InterPro" id="IPR008928">
    <property type="entry name" value="6-hairpin_glycosidase_sf"/>
</dbReference>
<dbReference type="GO" id="GO:0005829">
    <property type="term" value="C:cytosol"/>
    <property type="evidence" value="ECO:0007669"/>
    <property type="project" value="TreeGrafter"/>
</dbReference>
<dbReference type="SUPFAM" id="SSF48208">
    <property type="entry name" value="Six-hairpin glycosidases"/>
    <property type="match status" value="1"/>
</dbReference>
<dbReference type="Gene3D" id="1.50.10.10">
    <property type="match status" value="1"/>
</dbReference>
<dbReference type="GeneTree" id="ENSGT00390000006297"/>
<reference evidence="4" key="1">
    <citation type="submission" date="2018-06" db="EMBL/GenBank/DDBJ databases">
        <title>Genome assembly of Danube salmon.</title>
        <authorList>
            <person name="Macqueen D.J."/>
            <person name="Gundappa M.K."/>
        </authorList>
    </citation>
    <scope>NUCLEOTIDE SEQUENCE [LARGE SCALE GENOMIC DNA]</scope>
</reference>
<protein>
    <recommendedName>
        <fullName evidence="2">Glycoside hydrolase family 65 central catalytic domain-containing protein</fullName>
    </recommendedName>
</protein>
<dbReference type="InterPro" id="IPR012341">
    <property type="entry name" value="6hp_glycosidase-like_sf"/>
</dbReference>
<reference evidence="3" key="3">
    <citation type="submission" date="2025-09" db="UniProtKB">
        <authorList>
            <consortium name="Ensembl"/>
        </authorList>
    </citation>
    <scope>IDENTIFICATION</scope>
</reference>
<dbReference type="PANTHER" id="PTHR11051:SF8">
    <property type="entry name" value="PROTEIN-GLUCOSYLGALACTOSYLHYDROXYLYSINE GLUCOSIDASE"/>
    <property type="match status" value="1"/>
</dbReference>
<reference evidence="3" key="2">
    <citation type="submission" date="2025-08" db="UniProtKB">
        <authorList>
            <consortium name="Ensembl"/>
        </authorList>
    </citation>
    <scope>IDENTIFICATION</scope>
</reference>
<evidence type="ECO:0000313" key="4">
    <source>
        <dbReference type="Proteomes" id="UP000314982"/>
    </source>
</evidence>
<dbReference type="Proteomes" id="UP000314982">
    <property type="component" value="Unassembled WGS sequence"/>
</dbReference>
<name>A0A4W5KUE6_9TELE</name>
<dbReference type="GO" id="GO:0005975">
    <property type="term" value="P:carbohydrate metabolic process"/>
    <property type="evidence" value="ECO:0007669"/>
    <property type="project" value="InterPro"/>
</dbReference>
<accession>A0A4W5KUE6</accession>
<dbReference type="PANTHER" id="PTHR11051">
    <property type="entry name" value="GLYCOSYL HYDROLASE-RELATED"/>
    <property type="match status" value="1"/>
</dbReference>
<evidence type="ECO:0000256" key="1">
    <source>
        <dbReference type="ARBA" id="ARBA00006768"/>
    </source>
</evidence>
<feature type="domain" description="Glycoside hydrolase family 65 central catalytic" evidence="2">
    <location>
        <begin position="28"/>
        <end position="83"/>
    </location>
</feature>
<sequence>MFYLLSAFPSLHEAPGHFGGVSPGGLSNGGSGQDYWGHVFWDQDTWMYPSIGLFYPQLARAVLQYRVRTVDGAKDNAEKQGYKVQDSL</sequence>
<comment type="similarity">
    <text evidence="1">Belongs to the glycosyl hydrolase 65 family.</text>
</comment>
<evidence type="ECO:0000313" key="3">
    <source>
        <dbReference type="Ensembl" id="ENSHHUP00000015776.1"/>
    </source>
</evidence>
<keyword evidence="4" id="KW-1185">Reference proteome</keyword>
<dbReference type="AlphaFoldDB" id="A0A4W5KUE6"/>